<sequence>MSLLSDIRRQALTKGLFGGSRPWLLLGIAAWTFRGLQWALRPEPKVVYRSKLEVGETIVLTNEPAAPTRRQRKKLRKAEKRSDRKAERLSRRA</sequence>
<feature type="region of interest" description="Disordered" evidence="1">
    <location>
        <begin position="63"/>
        <end position="93"/>
    </location>
</feature>
<reference evidence="2" key="1">
    <citation type="submission" date="2020-05" db="EMBL/GenBank/DDBJ databases">
        <authorList>
            <person name="Chiriac C."/>
            <person name="Salcher M."/>
            <person name="Ghai R."/>
            <person name="Kavagutti S V."/>
        </authorList>
    </citation>
    <scope>NUCLEOTIDE SEQUENCE</scope>
</reference>
<proteinExistence type="predicted"/>
<dbReference type="EMBL" id="CAEZVK010000012">
    <property type="protein sequence ID" value="CAB4623515.1"/>
    <property type="molecule type" value="Genomic_DNA"/>
</dbReference>
<gene>
    <name evidence="2" type="ORF">UFOPK1827_01115</name>
    <name evidence="3" type="ORF">UFOPK2000_00232</name>
    <name evidence="4" type="ORF">UFOPK3708_00097</name>
</gene>
<dbReference type="AlphaFoldDB" id="A0A6J6H6D4"/>
<feature type="compositionally biased region" description="Basic and acidic residues" evidence="1">
    <location>
        <begin position="80"/>
        <end position="93"/>
    </location>
</feature>
<feature type="compositionally biased region" description="Basic residues" evidence="1">
    <location>
        <begin position="69"/>
        <end position="79"/>
    </location>
</feature>
<dbReference type="EMBL" id="CAFBNA010000003">
    <property type="protein sequence ID" value="CAB4918209.1"/>
    <property type="molecule type" value="Genomic_DNA"/>
</dbReference>
<protein>
    <submittedName>
        <fullName evidence="2">Unannotated protein</fullName>
    </submittedName>
</protein>
<evidence type="ECO:0000313" key="2">
    <source>
        <dbReference type="EMBL" id="CAB4608576.1"/>
    </source>
</evidence>
<evidence type="ECO:0000313" key="4">
    <source>
        <dbReference type="EMBL" id="CAB4918209.1"/>
    </source>
</evidence>
<dbReference type="EMBL" id="CAEZUO010000050">
    <property type="protein sequence ID" value="CAB4608576.1"/>
    <property type="molecule type" value="Genomic_DNA"/>
</dbReference>
<accession>A0A6J6H6D4</accession>
<name>A0A6J6H6D4_9ZZZZ</name>
<evidence type="ECO:0000256" key="1">
    <source>
        <dbReference type="SAM" id="MobiDB-lite"/>
    </source>
</evidence>
<organism evidence="2">
    <name type="scientific">freshwater metagenome</name>
    <dbReference type="NCBI Taxonomy" id="449393"/>
    <lineage>
        <taxon>unclassified sequences</taxon>
        <taxon>metagenomes</taxon>
        <taxon>ecological metagenomes</taxon>
    </lineage>
</organism>
<evidence type="ECO:0000313" key="3">
    <source>
        <dbReference type="EMBL" id="CAB4623515.1"/>
    </source>
</evidence>